<dbReference type="AlphaFoldDB" id="A0A645BBF0"/>
<gene>
    <name evidence="1" type="ORF">SDC9_108856</name>
</gene>
<dbReference type="EMBL" id="VSSQ01018633">
    <property type="protein sequence ID" value="MPM61991.1"/>
    <property type="molecule type" value="Genomic_DNA"/>
</dbReference>
<accession>A0A645BBF0</accession>
<evidence type="ECO:0000313" key="1">
    <source>
        <dbReference type="EMBL" id="MPM61991.1"/>
    </source>
</evidence>
<name>A0A645BBF0_9ZZZZ</name>
<reference evidence="1" key="1">
    <citation type="submission" date="2019-08" db="EMBL/GenBank/DDBJ databases">
        <authorList>
            <person name="Kucharzyk K."/>
            <person name="Murdoch R.W."/>
            <person name="Higgins S."/>
            <person name="Loffler F."/>
        </authorList>
    </citation>
    <scope>NUCLEOTIDE SEQUENCE</scope>
</reference>
<sequence length="101" mass="10636">MLSLEAISSIFRGAGPFETDSKVKASLLASSAVTEETLVLLTRLIEGIPLNIRIWDPSILIMLPMLIPGSSTQAVKGSLAVSSASTPEITFDCFPLTGTSL</sequence>
<proteinExistence type="predicted"/>
<protein>
    <submittedName>
        <fullName evidence="1">Uncharacterized protein</fullName>
    </submittedName>
</protein>
<comment type="caution">
    <text evidence="1">The sequence shown here is derived from an EMBL/GenBank/DDBJ whole genome shotgun (WGS) entry which is preliminary data.</text>
</comment>
<organism evidence="1">
    <name type="scientific">bioreactor metagenome</name>
    <dbReference type="NCBI Taxonomy" id="1076179"/>
    <lineage>
        <taxon>unclassified sequences</taxon>
        <taxon>metagenomes</taxon>
        <taxon>ecological metagenomes</taxon>
    </lineage>
</organism>